<gene>
    <name evidence="7" type="ORF">MGA_0815</name>
</gene>
<dbReference type="SUPFAM" id="SSF49785">
    <property type="entry name" value="Galactose-binding domain-like"/>
    <property type="match status" value="1"/>
</dbReference>
<accession>Q7NBZ9</accession>
<dbReference type="InterPro" id="IPR023828">
    <property type="entry name" value="Peptidase_S8_Ser-AS"/>
</dbReference>
<dbReference type="KEGG" id="mga:MGA_0815"/>
<evidence type="ECO:0000256" key="5">
    <source>
        <dbReference type="PROSITE-ProRule" id="PRU01240"/>
    </source>
</evidence>
<dbReference type="PANTHER" id="PTHR43806:SF11">
    <property type="entry name" value="CEREVISIN-RELATED"/>
    <property type="match status" value="1"/>
</dbReference>
<dbReference type="EMBL" id="AE015450">
    <property type="protein sequence ID" value="AAP56460.2"/>
    <property type="molecule type" value="Genomic_DNA"/>
</dbReference>
<keyword evidence="3" id="KW-0378">Hydrolase</keyword>
<dbReference type="PRINTS" id="PR00723">
    <property type="entry name" value="SUBTILISIN"/>
</dbReference>
<name>Q7NBZ9_MYCGA</name>
<dbReference type="Pfam" id="PF00082">
    <property type="entry name" value="Peptidase_S8"/>
    <property type="match status" value="1"/>
</dbReference>
<organism evidence="7 8">
    <name type="scientific">Mycoplasmoides gallisepticum (strain R(low / passage 15 / clone 2))</name>
    <name type="common">Mycoplasma gallisepticum</name>
    <dbReference type="NCBI Taxonomy" id="710127"/>
    <lineage>
        <taxon>Bacteria</taxon>
        <taxon>Bacillati</taxon>
        <taxon>Mycoplasmatota</taxon>
        <taxon>Mycoplasmoidales</taxon>
        <taxon>Mycoplasmoidaceae</taxon>
        <taxon>Mycoplasmoides</taxon>
    </lineage>
</organism>
<comment type="similarity">
    <text evidence="1 5">Belongs to the peptidase S8 family.</text>
</comment>
<reference evidence="7 8" key="1">
    <citation type="journal article" date="2003" name="Microbiology">
        <title>The complete genome sequence of the avian pathogen Mycoplasma gallisepticum strain R(low).</title>
        <authorList>
            <person name="Papazisi L."/>
            <person name="Gorton T.S."/>
            <person name="Kutish G."/>
            <person name="Markham P.F."/>
            <person name="Browning G.F."/>
            <person name="Nguyen D.K."/>
            <person name="Swartzell S."/>
            <person name="Madan A."/>
            <person name="Mahairas G."/>
            <person name="Geary S.J."/>
        </authorList>
    </citation>
    <scope>NUCLEOTIDE SEQUENCE [LARGE SCALE GENOMIC DNA]</scope>
    <source>
        <strain evidence="8">R(low / passage 15 / clone 2)</strain>
    </source>
</reference>
<sequence length="657" mass="75050">MGYLHLLLEDFMKLNKIISVISLGVTGAAFPLSVVFNSYKKTNTKSLINKTTNGVINKDKTNTKVLNNETENLVDQSSDSFYDFEKNDYFKGFITFKGNFDIFNHDNILKLIRQQPQVLYAKKSLAIKNYYLVTLSFKKNSDDKKQFDSFLNTYDLVGDFYEIENDEKVESNPSIAIINGVEDSYVNGGGLSQNLNRYRNNFESNYYTDLDRNVIIQHVDHQVNYYGQKRIGIAVLEVGEGDKHPERALIDANNSYYFDKKITNVYNRWDPYWNGLFHKPTYGNHSTEVASVISGINGVNPYHNLYGVKVNLFNSSLLYAFSGLDNEIDYIRRIDNLKIVNNSWGIGKPKNANSNLFKYNYYSRFLDLLTANERDLIFVIAAGNEGNTNLPKLFGFDLSYNSILVGSNNDDKSLSWFSSRGSNTYSSPLILANGSSYPFKNSRKSGTSYSAPFVSGVLANTLIQYKEKYKLGINSIIAKAALGVSSTNEKNDKTVEKNRLDPSQGVGILNYQKLWSAFNNLKYIKWTDSSDVLVNNLWKSKNVDKSLTIERLQLKKGDNLRISLSWLFKPSSSTVYRWEQNNKDLTSSINYDEQNFNLIFRKTDGNIFKRTESLNNFEFLQVPITEDGSYEIIVSKPNQKPSKTETELALSWTKERI</sequence>
<dbReference type="GO" id="GO:0004252">
    <property type="term" value="F:serine-type endopeptidase activity"/>
    <property type="evidence" value="ECO:0007669"/>
    <property type="project" value="InterPro"/>
</dbReference>
<proteinExistence type="inferred from homology"/>
<dbReference type="OrthoDB" id="394913at2"/>
<evidence type="ECO:0000256" key="3">
    <source>
        <dbReference type="ARBA" id="ARBA00022801"/>
    </source>
</evidence>
<protein>
    <submittedName>
        <fullName evidence="7">Subtilisin-like serine protease</fullName>
    </submittedName>
</protein>
<dbReference type="PROSITE" id="PS51892">
    <property type="entry name" value="SUBTILASE"/>
    <property type="match status" value="1"/>
</dbReference>
<keyword evidence="2" id="KW-0645">Protease</keyword>
<evidence type="ECO:0000256" key="4">
    <source>
        <dbReference type="ARBA" id="ARBA00022825"/>
    </source>
</evidence>
<keyword evidence="4" id="KW-0720">Serine protease</keyword>
<evidence type="ECO:0000313" key="7">
    <source>
        <dbReference type="EMBL" id="AAP56460.2"/>
    </source>
</evidence>
<dbReference type="PANTHER" id="PTHR43806">
    <property type="entry name" value="PEPTIDASE S8"/>
    <property type="match status" value="1"/>
</dbReference>
<dbReference type="InterPro" id="IPR036852">
    <property type="entry name" value="Peptidase_S8/S53_dom_sf"/>
</dbReference>
<dbReference type="Gene3D" id="3.40.50.200">
    <property type="entry name" value="Peptidase S8/S53 domain"/>
    <property type="match status" value="1"/>
</dbReference>
<evidence type="ECO:0000256" key="2">
    <source>
        <dbReference type="ARBA" id="ARBA00022670"/>
    </source>
</evidence>
<dbReference type="InterPro" id="IPR008979">
    <property type="entry name" value="Galactose-bd-like_sf"/>
</dbReference>
<dbReference type="InterPro" id="IPR015500">
    <property type="entry name" value="Peptidase_S8_subtilisin-rel"/>
</dbReference>
<dbReference type="InterPro" id="IPR000209">
    <property type="entry name" value="Peptidase_S8/S53_dom"/>
</dbReference>
<comment type="caution">
    <text evidence="5">Lacks conserved residue(s) required for the propagation of feature annotation.</text>
</comment>
<dbReference type="InterPro" id="IPR050131">
    <property type="entry name" value="Peptidase_S8_subtilisin-like"/>
</dbReference>
<dbReference type="PROSITE" id="PS00138">
    <property type="entry name" value="SUBTILASE_SER"/>
    <property type="match status" value="1"/>
</dbReference>
<keyword evidence="8" id="KW-1185">Reference proteome</keyword>
<evidence type="ECO:0000313" key="8">
    <source>
        <dbReference type="Proteomes" id="UP000001418"/>
    </source>
</evidence>
<dbReference type="AlphaFoldDB" id="Q7NBZ9"/>
<dbReference type="HOGENOM" id="CLU_428847_0_0_14"/>
<feature type="domain" description="Peptidase S8/S53" evidence="6">
    <location>
        <begin position="210"/>
        <end position="507"/>
    </location>
</feature>
<dbReference type="Proteomes" id="UP000001418">
    <property type="component" value="Chromosome"/>
</dbReference>
<evidence type="ECO:0000259" key="6">
    <source>
        <dbReference type="Pfam" id="PF00082"/>
    </source>
</evidence>
<evidence type="ECO:0000256" key="1">
    <source>
        <dbReference type="ARBA" id="ARBA00011073"/>
    </source>
</evidence>
<dbReference type="GO" id="GO:0006508">
    <property type="term" value="P:proteolysis"/>
    <property type="evidence" value="ECO:0007669"/>
    <property type="project" value="UniProtKB-KW"/>
</dbReference>
<dbReference type="SUPFAM" id="SSF52743">
    <property type="entry name" value="Subtilisin-like"/>
    <property type="match status" value="1"/>
</dbReference>